<evidence type="ECO:0000313" key="1">
    <source>
        <dbReference type="EMBL" id="SMQ30303.1"/>
    </source>
</evidence>
<accession>A0ACD2UD80</accession>
<proteinExistence type="predicted"/>
<gene>
    <name evidence="1" type="ORF">SAMN04488483_5346</name>
</gene>
<keyword evidence="2" id="KW-1185">Reference proteome</keyword>
<dbReference type="Proteomes" id="UP001158048">
    <property type="component" value="Unassembled WGS sequence"/>
</dbReference>
<dbReference type="EMBL" id="FXUY01000002">
    <property type="protein sequence ID" value="SMQ30303.1"/>
    <property type="molecule type" value="Genomic_DNA"/>
</dbReference>
<name>A0ACD2UD80_9PSED</name>
<protein>
    <submittedName>
        <fullName evidence="1">Uncharacterized protein</fullName>
    </submittedName>
</protein>
<sequence length="159" mass="18147">MNLVMANQPELLKFLYTHLANGTELIDIEAVRSIVSSPRLMDFAVRNVSISELAMVGDSFLEKRTMLADSPQRTYGLSLRDWERIKPTVQLVSDFNHGDTSVTKLQVWPFDPNTLSEHQSYLAVALSYTYLELYAEPRIVGSINDILDEIGFFIDPERY</sequence>
<evidence type="ECO:0000313" key="2">
    <source>
        <dbReference type="Proteomes" id="UP001158048"/>
    </source>
</evidence>
<reference evidence="1" key="1">
    <citation type="submission" date="2017-05" db="EMBL/GenBank/DDBJ databases">
        <authorList>
            <person name="Varghese N."/>
            <person name="Submissions S."/>
        </authorList>
    </citation>
    <scope>NUCLEOTIDE SEQUENCE</scope>
    <source>
        <strain evidence="1">LMG 28168</strain>
    </source>
</reference>
<comment type="caution">
    <text evidence="1">The sequence shown here is derived from an EMBL/GenBank/DDBJ whole genome shotgun (WGS) entry which is preliminary data.</text>
</comment>
<organism evidence="1 2">
    <name type="scientific">Pseudomonas helmanticensis</name>
    <dbReference type="NCBI Taxonomy" id="1471381"/>
    <lineage>
        <taxon>Bacteria</taxon>
        <taxon>Pseudomonadati</taxon>
        <taxon>Pseudomonadota</taxon>
        <taxon>Gammaproteobacteria</taxon>
        <taxon>Pseudomonadales</taxon>
        <taxon>Pseudomonadaceae</taxon>
        <taxon>Pseudomonas</taxon>
    </lineage>
</organism>